<dbReference type="InterPro" id="IPR013094">
    <property type="entry name" value="AB_hydrolase_3"/>
</dbReference>
<dbReference type="VEuPathDB" id="FungiDB:BO80DRAFT_476788"/>
<keyword evidence="3" id="KW-1185">Reference proteome</keyword>
<dbReference type="InterPro" id="IPR029058">
    <property type="entry name" value="AB_hydrolase_fold"/>
</dbReference>
<dbReference type="AlphaFoldDB" id="A0A395GX93"/>
<gene>
    <name evidence="2" type="ORF">BO80DRAFT_476788</name>
</gene>
<sequence length="355" mass="39504">MTDPSQEILFLQGPSPEWVSYCIANKIPTAPVIFPDEGRLPYRTIQKRINDVWETSSRHAVEVEGLNVLVQTTDYSIPRDRDPDNPIRIRAYTPNNTDHCGIPLPVYVHFHGGGFLSGNLDTEDATCARPVALLAACKCPMVVISVQYRVTSEAPYPAAFRDAWDVYEFLEKEVDVLFGGDPRKIILGGTDSGAALVLWVAVFANSVVGISKPWKLTITGLMLCSPWLPHMDKEGNGELSRAQNVNAPLLPQALHEMFRDLLAIDAVHCPTFVLNSDTNFTGLPKTSVHVPGQSLLRDQGMKLINLLAQAGVEYRARLYPGLPHDFRRIDGLWSSREWDLCITREILWFLGAPGM</sequence>
<keyword evidence="2" id="KW-0378">Hydrolase</keyword>
<dbReference type="OrthoDB" id="408631at2759"/>
<dbReference type="GeneID" id="37228104"/>
<evidence type="ECO:0000259" key="1">
    <source>
        <dbReference type="Pfam" id="PF07859"/>
    </source>
</evidence>
<dbReference type="STRING" id="1448316.A0A395GX93"/>
<feature type="domain" description="Alpha/beta hydrolase fold-3" evidence="1">
    <location>
        <begin position="108"/>
        <end position="326"/>
    </location>
</feature>
<evidence type="ECO:0000313" key="2">
    <source>
        <dbReference type="EMBL" id="RAL00167.1"/>
    </source>
</evidence>
<name>A0A395GX93_9EURO</name>
<dbReference type="Pfam" id="PF07859">
    <property type="entry name" value="Abhydrolase_3"/>
    <property type="match status" value="1"/>
</dbReference>
<dbReference type="InterPro" id="IPR050466">
    <property type="entry name" value="Carboxylest/Gibb_receptor"/>
</dbReference>
<organism evidence="2 3">
    <name type="scientific">Aspergillus ibericus CBS 121593</name>
    <dbReference type="NCBI Taxonomy" id="1448316"/>
    <lineage>
        <taxon>Eukaryota</taxon>
        <taxon>Fungi</taxon>
        <taxon>Dikarya</taxon>
        <taxon>Ascomycota</taxon>
        <taxon>Pezizomycotina</taxon>
        <taxon>Eurotiomycetes</taxon>
        <taxon>Eurotiomycetidae</taxon>
        <taxon>Eurotiales</taxon>
        <taxon>Aspergillaceae</taxon>
        <taxon>Aspergillus</taxon>
        <taxon>Aspergillus subgen. Circumdati</taxon>
    </lineage>
</organism>
<dbReference type="SUPFAM" id="SSF53474">
    <property type="entry name" value="alpha/beta-Hydrolases"/>
    <property type="match status" value="1"/>
</dbReference>
<dbReference type="Gene3D" id="3.40.50.1820">
    <property type="entry name" value="alpha/beta hydrolase"/>
    <property type="match status" value="1"/>
</dbReference>
<dbReference type="PANTHER" id="PTHR23024">
    <property type="entry name" value="ARYLACETAMIDE DEACETYLASE"/>
    <property type="match status" value="1"/>
</dbReference>
<dbReference type="EMBL" id="KZ824442">
    <property type="protein sequence ID" value="RAL00167.1"/>
    <property type="molecule type" value="Genomic_DNA"/>
</dbReference>
<proteinExistence type="predicted"/>
<dbReference type="GO" id="GO:0016787">
    <property type="term" value="F:hydrolase activity"/>
    <property type="evidence" value="ECO:0007669"/>
    <property type="project" value="UniProtKB-KW"/>
</dbReference>
<protein>
    <submittedName>
        <fullName evidence="2">Alpha/beta-hydrolase</fullName>
    </submittedName>
</protein>
<dbReference type="RefSeq" id="XP_025574494.1">
    <property type="nucleotide sequence ID" value="XM_025723239.1"/>
</dbReference>
<dbReference type="Proteomes" id="UP000249402">
    <property type="component" value="Unassembled WGS sequence"/>
</dbReference>
<evidence type="ECO:0000313" key="3">
    <source>
        <dbReference type="Proteomes" id="UP000249402"/>
    </source>
</evidence>
<reference evidence="2 3" key="1">
    <citation type="submission" date="2018-02" db="EMBL/GenBank/DDBJ databases">
        <title>The genomes of Aspergillus section Nigri reveals drivers in fungal speciation.</title>
        <authorList>
            <consortium name="DOE Joint Genome Institute"/>
            <person name="Vesth T.C."/>
            <person name="Nybo J."/>
            <person name="Theobald S."/>
            <person name="Brandl J."/>
            <person name="Frisvad J.C."/>
            <person name="Nielsen K.F."/>
            <person name="Lyhne E.K."/>
            <person name="Kogle M.E."/>
            <person name="Kuo A."/>
            <person name="Riley R."/>
            <person name="Clum A."/>
            <person name="Nolan M."/>
            <person name="Lipzen A."/>
            <person name="Salamov A."/>
            <person name="Henrissat B."/>
            <person name="Wiebenga A."/>
            <person name="De vries R.P."/>
            <person name="Grigoriev I.V."/>
            <person name="Mortensen U.H."/>
            <person name="Andersen M.R."/>
            <person name="Baker S.E."/>
        </authorList>
    </citation>
    <scope>NUCLEOTIDE SEQUENCE [LARGE SCALE GENOMIC DNA]</scope>
    <source>
        <strain evidence="2 3">CBS 121593</strain>
    </source>
</reference>
<dbReference type="PANTHER" id="PTHR23024:SF24">
    <property type="entry name" value="ALPHA_BETA HYDROLASE FOLD-3 DOMAIN-CONTAINING PROTEIN"/>
    <property type="match status" value="1"/>
</dbReference>
<accession>A0A395GX93</accession>